<keyword evidence="3" id="KW-1185">Reference proteome</keyword>
<evidence type="ECO:0000313" key="2">
    <source>
        <dbReference type="EMBL" id="MCU7549367.1"/>
    </source>
</evidence>
<feature type="domain" description="YdhG-like" evidence="1">
    <location>
        <begin position="19"/>
        <end position="111"/>
    </location>
</feature>
<dbReference type="Gene3D" id="1.10.150.20">
    <property type="entry name" value="5' to 3' exonuclease, C-terminal subdomain"/>
    <property type="match status" value="1"/>
</dbReference>
<accession>A0A9X3BHC8</accession>
<name>A0A9X3BHC8_9BACT</name>
<dbReference type="InterPro" id="IPR014922">
    <property type="entry name" value="YdhG-like"/>
</dbReference>
<dbReference type="EMBL" id="JAOTIF010000005">
    <property type="protein sequence ID" value="MCU7549367.1"/>
    <property type="molecule type" value="Genomic_DNA"/>
</dbReference>
<reference evidence="2" key="1">
    <citation type="submission" date="2022-09" db="EMBL/GenBank/DDBJ databases">
        <authorList>
            <person name="Yuan C."/>
            <person name="Ke Z."/>
        </authorList>
    </citation>
    <scope>NUCLEOTIDE SEQUENCE</scope>
    <source>
        <strain evidence="2">LB-8</strain>
    </source>
</reference>
<gene>
    <name evidence="2" type="ORF">OCK74_09595</name>
</gene>
<dbReference type="SUPFAM" id="SSF159888">
    <property type="entry name" value="YdhG-like"/>
    <property type="match status" value="1"/>
</dbReference>
<sequence>MERMDRVDEYIKSFPPNVQQALSQIRATIKKKAPQAIESISYGMPVYKTNGKPLVYFAGFKQHIGFYATPTGHEAFAGELSKYKQGKGSVQFPLDQPMPLELIERIVAFRVEENEKERMAKEGSFPGLSAPAKRALENNGITTLEQLSRLTEKEVLSFHGMGKSSIPKLNALLKQAGLAFNK</sequence>
<dbReference type="Gene3D" id="3.90.1150.200">
    <property type="match status" value="1"/>
</dbReference>
<organism evidence="2 3">
    <name type="scientific">Paraflavisolibacter caeni</name>
    <dbReference type="NCBI Taxonomy" id="2982496"/>
    <lineage>
        <taxon>Bacteria</taxon>
        <taxon>Pseudomonadati</taxon>
        <taxon>Bacteroidota</taxon>
        <taxon>Chitinophagia</taxon>
        <taxon>Chitinophagales</taxon>
        <taxon>Chitinophagaceae</taxon>
        <taxon>Paraflavisolibacter</taxon>
    </lineage>
</organism>
<dbReference type="SUPFAM" id="SSF47789">
    <property type="entry name" value="C-terminal domain of RNA polymerase alpha subunit"/>
    <property type="match status" value="1"/>
</dbReference>
<comment type="caution">
    <text evidence="2">The sequence shown here is derived from an EMBL/GenBank/DDBJ whole genome shotgun (WGS) entry which is preliminary data.</text>
</comment>
<proteinExistence type="predicted"/>
<dbReference type="AlphaFoldDB" id="A0A9X3BHC8"/>
<evidence type="ECO:0000313" key="3">
    <source>
        <dbReference type="Proteomes" id="UP001155483"/>
    </source>
</evidence>
<dbReference type="Proteomes" id="UP001155483">
    <property type="component" value="Unassembled WGS sequence"/>
</dbReference>
<dbReference type="RefSeq" id="WP_279296808.1">
    <property type="nucleotide sequence ID" value="NZ_JAOTIF010000005.1"/>
</dbReference>
<reference evidence="2" key="2">
    <citation type="submission" date="2023-04" db="EMBL/GenBank/DDBJ databases">
        <title>Paracnuella aquatica gen. nov., sp. nov., a member of the family Chitinophagaceae isolated from a hot spring.</title>
        <authorList>
            <person name="Wang C."/>
        </authorList>
    </citation>
    <scope>NUCLEOTIDE SEQUENCE</scope>
    <source>
        <strain evidence="2">LB-8</strain>
    </source>
</reference>
<protein>
    <submittedName>
        <fullName evidence="2">DUF1801 domain-containing protein</fullName>
    </submittedName>
</protein>
<evidence type="ECO:0000259" key="1">
    <source>
        <dbReference type="Pfam" id="PF08818"/>
    </source>
</evidence>
<dbReference type="Pfam" id="PF08818">
    <property type="entry name" value="DUF1801"/>
    <property type="match status" value="1"/>
</dbReference>